<accession>A0A5C4T315</accession>
<evidence type="ECO:0000256" key="1">
    <source>
        <dbReference type="ARBA" id="ARBA00004162"/>
    </source>
</evidence>
<dbReference type="Pfam" id="PF04024">
    <property type="entry name" value="PspC"/>
    <property type="match status" value="1"/>
</dbReference>
<feature type="transmembrane region" description="Helical" evidence="7">
    <location>
        <begin position="35"/>
        <end position="57"/>
    </location>
</feature>
<dbReference type="PANTHER" id="PTHR33885:SF3">
    <property type="entry name" value="PHAGE SHOCK PROTEIN C"/>
    <property type="match status" value="1"/>
</dbReference>
<keyword evidence="10" id="KW-1185">Reference proteome</keyword>
<evidence type="ECO:0000313" key="9">
    <source>
        <dbReference type="EMBL" id="TNJ63448.1"/>
    </source>
</evidence>
<evidence type="ECO:0000313" key="10">
    <source>
        <dbReference type="Proteomes" id="UP000307943"/>
    </source>
</evidence>
<keyword evidence="4 7" id="KW-1133">Transmembrane helix</keyword>
<evidence type="ECO:0000256" key="2">
    <source>
        <dbReference type="ARBA" id="ARBA00022475"/>
    </source>
</evidence>
<sequence>MKKLYRSRRDSKLFGLCGGLAELLNVDSTLLRVVLLVTTFFTGGTLIPIYFIACLVIPKEPADSFYNPTYGYSNRPDYGPYSSNSGTEHNPYYGSGSKHGSQHQPYGSEPYSSGYGSRPPSYSPGYQPQAQRGQETPPAAGHSAPGQTPNIDELMRDVEKKALQKEIEELRAKLANYEKGDK</sequence>
<evidence type="ECO:0000256" key="6">
    <source>
        <dbReference type="SAM" id="MobiDB-lite"/>
    </source>
</evidence>
<evidence type="ECO:0000256" key="3">
    <source>
        <dbReference type="ARBA" id="ARBA00022692"/>
    </source>
</evidence>
<gene>
    <name evidence="9" type="ORF">FE784_25745</name>
</gene>
<proteinExistence type="predicted"/>
<name>A0A5C4T315_9BACL</name>
<reference evidence="9 10" key="1">
    <citation type="submission" date="2019-05" db="EMBL/GenBank/DDBJ databases">
        <title>We sequenced the genome of Paenibacillus hemerocallicola KCTC 33185 for further insight into its adaptation and study the phylogeny of Paenibacillus.</title>
        <authorList>
            <person name="Narsing Rao M.P."/>
        </authorList>
    </citation>
    <scope>NUCLEOTIDE SEQUENCE [LARGE SCALE GENOMIC DNA]</scope>
    <source>
        <strain evidence="9 10">KCTC 33185</strain>
    </source>
</reference>
<dbReference type="EMBL" id="VDCQ01000043">
    <property type="protein sequence ID" value="TNJ63448.1"/>
    <property type="molecule type" value="Genomic_DNA"/>
</dbReference>
<keyword evidence="5 7" id="KW-0472">Membrane</keyword>
<keyword evidence="2" id="KW-1003">Cell membrane</keyword>
<dbReference type="PANTHER" id="PTHR33885">
    <property type="entry name" value="PHAGE SHOCK PROTEIN C"/>
    <property type="match status" value="1"/>
</dbReference>
<protein>
    <submittedName>
        <fullName evidence="9">PspC domain-containing protein</fullName>
    </submittedName>
</protein>
<dbReference type="InterPro" id="IPR052027">
    <property type="entry name" value="PspC"/>
</dbReference>
<dbReference type="RefSeq" id="WP_139605133.1">
    <property type="nucleotide sequence ID" value="NZ_VDCQ01000043.1"/>
</dbReference>
<evidence type="ECO:0000256" key="7">
    <source>
        <dbReference type="SAM" id="Phobius"/>
    </source>
</evidence>
<dbReference type="Proteomes" id="UP000307943">
    <property type="component" value="Unassembled WGS sequence"/>
</dbReference>
<dbReference type="InterPro" id="IPR007168">
    <property type="entry name" value="Phageshock_PspC_N"/>
</dbReference>
<keyword evidence="3 7" id="KW-0812">Transmembrane</keyword>
<comment type="subcellular location">
    <subcellularLocation>
        <location evidence="1">Cell membrane</location>
        <topology evidence="1">Single-pass membrane protein</topology>
    </subcellularLocation>
</comment>
<evidence type="ECO:0000256" key="4">
    <source>
        <dbReference type="ARBA" id="ARBA00022989"/>
    </source>
</evidence>
<dbReference type="OrthoDB" id="9815286at2"/>
<evidence type="ECO:0000259" key="8">
    <source>
        <dbReference type="Pfam" id="PF04024"/>
    </source>
</evidence>
<evidence type="ECO:0000256" key="5">
    <source>
        <dbReference type="ARBA" id="ARBA00023136"/>
    </source>
</evidence>
<comment type="caution">
    <text evidence="9">The sequence shown here is derived from an EMBL/GenBank/DDBJ whole genome shotgun (WGS) entry which is preliminary data.</text>
</comment>
<dbReference type="AlphaFoldDB" id="A0A5C4T315"/>
<feature type="domain" description="Phage shock protein PspC N-terminal" evidence="8">
    <location>
        <begin position="2"/>
        <end position="60"/>
    </location>
</feature>
<feature type="compositionally biased region" description="Low complexity" evidence="6">
    <location>
        <begin position="104"/>
        <end position="129"/>
    </location>
</feature>
<organism evidence="9 10">
    <name type="scientific">Paenibacillus hemerocallicola</name>
    <dbReference type="NCBI Taxonomy" id="1172614"/>
    <lineage>
        <taxon>Bacteria</taxon>
        <taxon>Bacillati</taxon>
        <taxon>Bacillota</taxon>
        <taxon>Bacilli</taxon>
        <taxon>Bacillales</taxon>
        <taxon>Paenibacillaceae</taxon>
        <taxon>Paenibacillus</taxon>
    </lineage>
</organism>
<dbReference type="GO" id="GO:0005886">
    <property type="term" value="C:plasma membrane"/>
    <property type="evidence" value="ECO:0007669"/>
    <property type="project" value="UniProtKB-SubCell"/>
</dbReference>
<feature type="region of interest" description="Disordered" evidence="6">
    <location>
        <begin position="81"/>
        <end position="152"/>
    </location>
</feature>